<sequence length="80" mass="8778">MKPGKLFLLVIFCLIQSPSVRSDRHHRSDSSSEEGFLSFWQLWPLLWPSLILPTTTTTTATTAPTTTPAQTTTTGRGDSG</sequence>
<feature type="signal peptide" evidence="2">
    <location>
        <begin position="1"/>
        <end position="22"/>
    </location>
</feature>
<evidence type="ECO:0000256" key="1">
    <source>
        <dbReference type="SAM" id="MobiDB-lite"/>
    </source>
</evidence>
<proteinExistence type="predicted"/>
<protein>
    <submittedName>
        <fullName evidence="3">Uncharacterized protein</fullName>
    </submittedName>
</protein>
<feature type="compositionally biased region" description="Low complexity" evidence="1">
    <location>
        <begin position="57"/>
        <end position="74"/>
    </location>
</feature>
<evidence type="ECO:0000313" key="3">
    <source>
        <dbReference type="EMBL" id="CAL1601380.1"/>
    </source>
</evidence>
<dbReference type="Proteomes" id="UP001497482">
    <property type="component" value="Chromosome 3"/>
</dbReference>
<gene>
    <name evidence="3" type="ORF">KC01_LOCUS29362</name>
</gene>
<evidence type="ECO:0000313" key="4">
    <source>
        <dbReference type="Proteomes" id="UP001497482"/>
    </source>
</evidence>
<dbReference type="EMBL" id="OZ035825">
    <property type="protein sequence ID" value="CAL1601380.1"/>
    <property type="molecule type" value="Genomic_DNA"/>
</dbReference>
<keyword evidence="2" id="KW-0732">Signal</keyword>
<evidence type="ECO:0000256" key="2">
    <source>
        <dbReference type="SAM" id="SignalP"/>
    </source>
</evidence>
<feature type="region of interest" description="Disordered" evidence="1">
    <location>
        <begin position="57"/>
        <end position="80"/>
    </location>
</feature>
<feature type="chain" id="PRO_5043550724" evidence="2">
    <location>
        <begin position="23"/>
        <end position="80"/>
    </location>
</feature>
<dbReference type="AlphaFoldDB" id="A0AAV2LMB8"/>
<organism evidence="3 4">
    <name type="scientific">Knipowitschia caucasica</name>
    <name type="common">Caucasian dwarf goby</name>
    <name type="synonym">Pomatoschistus caucasicus</name>
    <dbReference type="NCBI Taxonomy" id="637954"/>
    <lineage>
        <taxon>Eukaryota</taxon>
        <taxon>Metazoa</taxon>
        <taxon>Chordata</taxon>
        <taxon>Craniata</taxon>
        <taxon>Vertebrata</taxon>
        <taxon>Euteleostomi</taxon>
        <taxon>Actinopterygii</taxon>
        <taxon>Neopterygii</taxon>
        <taxon>Teleostei</taxon>
        <taxon>Neoteleostei</taxon>
        <taxon>Acanthomorphata</taxon>
        <taxon>Gobiaria</taxon>
        <taxon>Gobiiformes</taxon>
        <taxon>Gobioidei</taxon>
        <taxon>Gobiidae</taxon>
        <taxon>Gobiinae</taxon>
        <taxon>Knipowitschia</taxon>
    </lineage>
</organism>
<name>A0AAV2LMB8_KNICA</name>
<keyword evidence="4" id="KW-1185">Reference proteome</keyword>
<reference evidence="3 4" key="1">
    <citation type="submission" date="2024-04" db="EMBL/GenBank/DDBJ databases">
        <authorList>
            <person name="Waldvogel A.-M."/>
            <person name="Schoenle A."/>
        </authorList>
    </citation>
    <scope>NUCLEOTIDE SEQUENCE [LARGE SCALE GENOMIC DNA]</scope>
</reference>
<accession>A0AAV2LMB8</accession>